<protein>
    <submittedName>
        <fullName evidence="1">Uncharacterized protein</fullName>
    </submittedName>
</protein>
<organism evidence="1 2">
    <name type="scientific">Mikania micrantha</name>
    <name type="common">bitter vine</name>
    <dbReference type="NCBI Taxonomy" id="192012"/>
    <lineage>
        <taxon>Eukaryota</taxon>
        <taxon>Viridiplantae</taxon>
        <taxon>Streptophyta</taxon>
        <taxon>Embryophyta</taxon>
        <taxon>Tracheophyta</taxon>
        <taxon>Spermatophyta</taxon>
        <taxon>Magnoliopsida</taxon>
        <taxon>eudicotyledons</taxon>
        <taxon>Gunneridae</taxon>
        <taxon>Pentapetalae</taxon>
        <taxon>asterids</taxon>
        <taxon>campanulids</taxon>
        <taxon>Asterales</taxon>
        <taxon>Asteraceae</taxon>
        <taxon>Asteroideae</taxon>
        <taxon>Heliantheae alliance</taxon>
        <taxon>Eupatorieae</taxon>
        <taxon>Mikania</taxon>
    </lineage>
</organism>
<dbReference type="Proteomes" id="UP000326396">
    <property type="component" value="Linkage Group LG7"/>
</dbReference>
<accession>A0A5N6M1W7</accession>
<name>A0A5N6M1W7_9ASTR</name>
<dbReference type="AlphaFoldDB" id="A0A5N6M1W7"/>
<reference evidence="1 2" key="1">
    <citation type="submission" date="2019-05" db="EMBL/GenBank/DDBJ databases">
        <title>Mikania micrantha, genome provides insights into the molecular mechanism of rapid growth.</title>
        <authorList>
            <person name="Liu B."/>
        </authorList>
    </citation>
    <scope>NUCLEOTIDE SEQUENCE [LARGE SCALE GENOMIC DNA]</scope>
    <source>
        <strain evidence="1">NLD-2019</strain>
        <tissue evidence="1">Leaf</tissue>
    </source>
</reference>
<gene>
    <name evidence="1" type="ORF">E3N88_34823</name>
</gene>
<dbReference type="EMBL" id="SZYD01000017">
    <property type="protein sequence ID" value="KAD3066943.1"/>
    <property type="molecule type" value="Genomic_DNA"/>
</dbReference>
<evidence type="ECO:0000313" key="2">
    <source>
        <dbReference type="Proteomes" id="UP000326396"/>
    </source>
</evidence>
<keyword evidence="2" id="KW-1185">Reference proteome</keyword>
<evidence type="ECO:0000313" key="1">
    <source>
        <dbReference type="EMBL" id="KAD3066943.1"/>
    </source>
</evidence>
<comment type="caution">
    <text evidence="1">The sequence shown here is derived from an EMBL/GenBank/DDBJ whole genome shotgun (WGS) entry which is preliminary data.</text>
</comment>
<proteinExistence type="predicted"/>
<sequence>MLRCVVSALERVRNTHDGSVWISRFGYGSHHQEVRLSPPGFGGRWCTTRFDHIETRFIHALYVEVRLMGAGSWLGSHVRLEHQGFGHHSQGSAGVEWVRLAPWFGQRIEVHRGWMTIQMACKDVGFEQLGREPVLDRCGEPRTRNPNLLDILLIIPRKWLDKTLDPLYFCVEEIESYAWTPRTRDFIKK</sequence>